<feature type="region of interest" description="Disordered" evidence="1">
    <location>
        <begin position="1"/>
        <end position="25"/>
    </location>
</feature>
<reference evidence="2 3" key="1">
    <citation type="submission" date="2020-08" db="EMBL/GenBank/DDBJ databases">
        <title>Genomic Encyclopedia of Type Strains, Phase III (KMG-III): the genomes of soil and plant-associated and newly described type strains.</title>
        <authorList>
            <person name="Whitman W."/>
        </authorList>
    </citation>
    <scope>NUCLEOTIDE SEQUENCE [LARGE SCALE GENOMIC DNA]</scope>
    <source>
        <strain evidence="2 3">CECT 8305</strain>
    </source>
</reference>
<dbReference type="EMBL" id="JACHJL010000009">
    <property type="protein sequence ID" value="MBB5936921.1"/>
    <property type="molecule type" value="Genomic_DNA"/>
</dbReference>
<dbReference type="RefSeq" id="WP_246494966.1">
    <property type="nucleotide sequence ID" value="NZ_JACHJL010000009.1"/>
</dbReference>
<dbReference type="NCBIfam" id="TIGR04268">
    <property type="entry name" value="FxSxx-COOH"/>
    <property type="match status" value="1"/>
</dbReference>
<sequence length="94" mass="10093">MSRDSTAHESTTGEPSALAPPVTRAPVMAAPATQAPVRQSCQTVEATDQLPDLLSLDLATLRTLEHPVLDEVLGELRGRVAQPREMLWAFNSAC</sequence>
<evidence type="ECO:0000313" key="3">
    <source>
        <dbReference type="Proteomes" id="UP000588098"/>
    </source>
</evidence>
<organism evidence="2 3">
    <name type="scientific">Streptomyces zagrosensis</name>
    <dbReference type="NCBI Taxonomy" id="1042984"/>
    <lineage>
        <taxon>Bacteria</taxon>
        <taxon>Bacillati</taxon>
        <taxon>Actinomycetota</taxon>
        <taxon>Actinomycetes</taxon>
        <taxon>Kitasatosporales</taxon>
        <taxon>Streptomycetaceae</taxon>
        <taxon>Streptomyces</taxon>
    </lineage>
</organism>
<name>A0A7W9QB79_9ACTN</name>
<comment type="caution">
    <text evidence="2">The sequence shown here is derived from an EMBL/GenBank/DDBJ whole genome shotgun (WGS) entry which is preliminary data.</text>
</comment>
<evidence type="ECO:0000256" key="1">
    <source>
        <dbReference type="SAM" id="MobiDB-lite"/>
    </source>
</evidence>
<dbReference type="Proteomes" id="UP000588098">
    <property type="component" value="Unassembled WGS sequence"/>
</dbReference>
<proteinExistence type="predicted"/>
<protein>
    <submittedName>
        <fullName evidence="2">FXSXX-COOH protein</fullName>
    </submittedName>
</protein>
<evidence type="ECO:0000313" key="2">
    <source>
        <dbReference type="EMBL" id="MBB5936921.1"/>
    </source>
</evidence>
<accession>A0A7W9QB79</accession>
<dbReference type="AlphaFoldDB" id="A0A7W9QB79"/>
<gene>
    <name evidence="2" type="ORF">FHS42_003998</name>
</gene>
<keyword evidence="3" id="KW-1185">Reference proteome</keyword>
<dbReference type="InterPro" id="IPR026334">
    <property type="entry name" value="FxSxx-COOH"/>
</dbReference>